<dbReference type="EMBL" id="SLUL01000001">
    <property type="protein sequence ID" value="TCL53117.1"/>
    <property type="molecule type" value="Genomic_DNA"/>
</dbReference>
<evidence type="ECO:0000256" key="6">
    <source>
        <dbReference type="ARBA" id="ARBA00005159"/>
    </source>
</evidence>
<dbReference type="GO" id="GO:0009236">
    <property type="term" value="P:cobalamin biosynthetic process"/>
    <property type="evidence" value="ECO:0007669"/>
    <property type="project" value="UniProtKB-UniPathway"/>
</dbReference>
<dbReference type="UniPathway" id="UPA00148">
    <property type="reaction ID" value="UER00236"/>
</dbReference>
<keyword evidence="14" id="KW-0067">ATP-binding</keyword>
<dbReference type="GO" id="GO:0005524">
    <property type="term" value="F:ATP binding"/>
    <property type="evidence" value="ECO:0007669"/>
    <property type="project" value="UniProtKB-KW"/>
</dbReference>
<reference evidence="20 21" key="1">
    <citation type="submission" date="2019-03" db="EMBL/GenBank/DDBJ databases">
        <title>Genomic Encyclopedia of Type Strains, Phase IV (KMG-IV): sequencing the most valuable type-strain genomes for metagenomic binning, comparative biology and taxonomic classification.</title>
        <authorList>
            <person name="Goeker M."/>
        </authorList>
    </citation>
    <scope>NUCLEOTIDE SEQUENCE [LARGE SCALE GENOMIC DNA]</scope>
    <source>
        <strain evidence="20 21">DSM 24979</strain>
    </source>
</reference>
<evidence type="ECO:0000313" key="20">
    <source>
        <dbReference type="EMBL" id="TCL53117.1"/>
    </source>
</evidence>
<evidence type="ECO:0000256" key="14">
    <source>
        <dbReference type="ARBA" id="ARBA00022840"/>
    </source>
</evidence>
<dbReference type="EC" id="2.7.1.156" evidence="8"/>
<comment type="catalytic activity">
    <reaction evidence="3">
        <text>adenosylcob(III)inamide + GTP = adenosylcob(III)inamide phosphate + GDP + H(+)</text>
        <dbReference type="Rhea" id="RHEA:15765"/>
        <dbReference type="ChEBI" id="CHEBI:2480"/>
        <dbReference type="ChEBI" id="CHEBI:15378"/>
        <dbReference type="ChEBI" id="CHEBI:37565"/>
        <dbReference type="ChEBI" id="CHEBI:58189"/>
        <dbReference type="ChEBI" id="CHEBI:58502"/>
        <dbReference type="EC" id="2.7.1.156"/>
    </reaction>
</comment>
<keyword evidence="20" id="KW-0548">Nucleotidyltransferase</keyword>
<dbReference type="PIRSF" id="PIRSF006135">
    <property type="entry name" value="CobU"/>
    <property type="match status" value="1"/>
</dbReference>
<evidence type="ECO:0000256" key="19">
    <source>
        <dbReference type="PIRSR" id="PIRSR006135-2"/>
    </source>
</evidence>
<evidence type="ECO:0000256" key="1">
    <source>
        <dbReference type="ARBA" id="ARBA00000312"/>
    </source>
</evidence>
<evidence type="ECO:0000256" key="15">
    <source>
        <dbReference type="ARBA" id="ARBA00023134"/>
    </source>
</evidence>
<dbReference type="InterPro" id="IPR003203">
    <property type="entry name" value="CobU/CobP"/>
</dbReference>
<dbReference type="Gene3D" id="3.40.50.300">
    <property type="entry name" value="P-loop containing nucleotide triphosphate hydrolases"/>
    <property type="match status" value="1"/>
</dbReference>
<evidence type="ECO:0000256" key="2">
    <source>
        <dbReference type="ARBA" id="ARBA00000711"/>
    </source>
</evidence>
<evidence type="ECO:0000313" key="21">
    <source>
        <dbReference type="Proteomes" id="UP000295658"/>
    </source>
</evidence>
<dbReference type="GO" id="GO:0008820">
    <property type="term" value="F:cobinamide phosphate guanylyltransferase activity"/>
    <property type="evidence" value="ECO:0007669"/>
    <property type="project" value="UniProtKB-EC"/>
</dbReference>
<feature type="binding site" evidence="19">
    <location>
        <position position="85"/>
    </location>
    <ligand>
        <name>GTP</name>
        <dbReference type="ChEBI" id="CHEBI:37565"/>
    </ligand>
</feature>
<evidence type="ECO:0000256" key="3">
    <source>
        <dbReference type="ARBA" id="ARBA00001522"/>
    </source>
</evidence>
<dbReference type="CDD" id="cd00544">
    <property type="entry name" value="CobU"/>
    <property type="match status" value="1"/>
</dbReference>
<keyword evidence="12 19" id="KW-0547">Nucleotide-binding</keyword>
<comment type="catalytic activity">
    <reaction evidence="1">
        <text>adenosylcob(III)inamide + ATP = adenosylcob(III)inamide phosphate + ADP + H(+)</text>
        <dbReference type="Rhea" id="RHEA:15769"/>
        <dbReference type="ChEBI" id="CHEBI:2480"/>
        <dbReference type="ChEBI" id="CHEBI:15378"/>
        <dbReference type="ChEBI" id="CHEBI:30616"/>
        <dbReference type="ChEBI" id="CHEBI:58502"/>
        <dbReference type="ChEBI" id="CHEBI:456216"/>
        <dbReference type="EC" id="2.7.1.156"/>
    </reaction>
</comment>
<feature type="active site" description="GMP-histidine intermediate" evidence="18">
    <location>
        <position position="51"/>
    </location>
</feature>
<dbReference type="PANTHER" id="PTHR34848">
    <property type="match status" value="1"/>
</dbReference>
<accession>A0A4R1QJ54</accession>
<dbReference type="EC" id="2.7.7.62" evidence="9"/>
<proteinExistence type="inferred from homology"/>
<dbReference type="OrthoDB" id="9799422at2"/>
<evidence type="ECO:0000256" key="17">
    <source>
        <dbReference type="ARBA" id="ARBA00030571"/>
    </source>
</evidence>
<keyword evidence="11 20" id="KW-0808">Transferase</keyword>
<comment type="pathway">
    <text evidence="5">Cofactor biosynthesis; adenosylcobalamin biosynthesis; adenosylcobalamin from cob(II)yrinate a,c-diamide: step 6/7.</text>
</comment>
<feature type="binding site" evidence="19">
    <location>
        <begin position="7"/>
        <end position="14"/>
    </location>
    <ligand>
        <name>GTP</name>
        <dbReference type="ChEBI" id="CHEBI:37565"/>
    </ligand>
</feature>
<comment type="caution">
    <text evidence="20">The sequence shown here is derived from an EMBL/GenBank/DDBJ whole genome shotgun (WGS) entry which is preliminary data.</text>
</comment>
<evidence type="ECO:0000256" key="11">
    <source>
        <dbReference type="ARBA" id="ARBA00022679"/>
    </source>
</evidence>
<evidence type="ECO:0000256" key="16">
    <source>
        <dbReference type="ARBA" id="ARBA00029570"/>
    </source>
</evidence>
<comment type="catalytic activity">
    <reaction evidence="2">
        <text>adenosylcob(III)inamide phosphate + GTP + H(+) = adenosylcob(III)inamide-GDP + diphosphate</text>
        <dbReference type="Rhea" id="RHEA:22712"/>
        <dbReference type="ChEBI" id="CHEBI:15378"/>
        <dbReference type="ChEBI" id="CHEBI:33019"/>
        <dbReference type="ChEBI" id="CHEBI:37565"/>
        <dbReference type="ChEBI" id="CHEBI:58502"/>
        <dbReference type="ChEBI" id="CHEBI:60487"/>
        <dbReference type="EC" id="2.7.7.62"/>
    </reaction>
</comment>
<comment type="function">
    <text evidence="4">Catalyzes ATP-dependent phosphorylation of adenosylcobinamide and addition of GMP to adenosylcobinamide phosphate.</text>
</comment>
<keyword evidence="15 19" id="KW-0342">GTP-binding</keyword>
<evidence type="ECO:0000256" key="13">
    <source>
        <dbReference type="ARBA" id="ARBA00022777"/>
    </source>
</evidence>
<feature type="binding site" evidence="19">
    <location>
        <begin position="35"/>
        <end position="37"/>
    </location>
    <ligand>
        <name>GTP</name>
        <dbReference type="ChEBI" id="CHEBI:37565"/>
    </ligand>
</feature>
<dbReference type="AlphaFoldDB" id="A0A4R1QJ54"/>
<dbReference type="GO" id="GO:0005525">
    <property type="term" value="F:GTP binding"/>
    <property type="evidence" value="ECO:0007669"/>
    <property type="project" value="UniProtKB-KW"/>
</dbReference>
<dbReference type="SUPFAM" id="SSF52540">
    <property type="entry name" value="P-loop containing nucleoside triphosphate hydrolases"/>
    <property type="match status" value="1"/>
</dbReference>
<evidence type="ECO:0000256" key="7">
    <source>
        <dbReference type="ARBA" id="ARBA00007490"/>
    </source>
</evidence>
<dbReference type="Pfam" id="PF02283">
    <property type="entry name" value="CobU"/>
    <property type="match status" value="1"/>
</dbReference>
<evidence type="ECO:0000256" key="12">
    <source>
        <dbReference type="ARBA" id="ARBA00022741"/>
    </source>
</evidence>
<evidence type="ECO:0000256" key="4">
    <source>
        <dbReference type="ARBA" id="ARBA00003889"/>
    </source>
</evidence>
<gene>
    <name evidence="20" type="ORF">EDD69_101124</name>
</gene>
<dbReference type="InterPro" id="IPR027417">
    <property type="entry name" value="P-loop_NTPase"/>
</dbReference>
<organism evidence="20 21">
    <name type="scientific">Thermolongibacillus altinsuensis</name>
    <dbReference type="NCBI Taxonomy" id="575256"/>
    <lineage>
        <taxon>Bacteria</taxon>
        <taxon>Bacillati</taxon>
        <taxon>Bacillota</taxon>
        <taxon>Bacilli</taxon>
        <taxon>Bacillales</taxon>
        <taxon>Anoxybacillaceae</taxon>
        <taxon>Thermolongibacillus</taxon>
    </lineage>
</organism>
<name>A0A4R1QJ54_9BACL</name>
<comment type="pathway">
    <text evidence="6">Cofactor biosynthesis; adenosylcobalamin biosynthesis; adenosylcobalamin from cob(II)yrinate a,c-diamide: step 5/7.</text>
</comment>
<comment type="similarity">
    <text evidence="7">Belongs to the CobU/CobP family.</text>
</comment>
<keyword evidence="10" id="KW-0169">Cobalamin biosynthesis</keyword>
<evidence type="ECO:0000256" key="18">
    <source>
        <dbReference type="PIRSR" id="PIRSR006135-1"/>
    </source>
</evidence>
<evidence type="ECO:0000256" key="8">
    <source>
        <dbReference type="ARBA" id="ARBA00012016"/>
    </source>
</evidence>
<dbReference type="RefSeq" id="WP_132947029.1">
    <property type="nucleotide sequence ID" value="NZ_SLUL01000001.1"/>
</dbReference>
<dbReference type="PANTHER" id="PTHR34848:SF1">
    <property type="entry name" value="BIFUNCTIONAL ADENOSYLCOBALAMIN BIOSYNTHESIS PROTEIN COBU"/>
    <property type="match status" value="1"/>
</dbReference>
<dbReference type="GO" id="GO:0043752">
    <property type="term" value="F:adenosylcobinamide kinase activity"/>
    <property type="evidence" value="ECO:0007669"/>
    <property type="project" value="UniProtKB-EC"/>
</dbReference>
<sequence>MIVFISGGVRSGKSRVAEQCAQRLADEGDRLHYIATAKKTDEEMAERIRHHQLQREKGRWKTWEQPHTLREIVSFFHTCDVVLLDCLTNLWANEMFQDEQWQIEEKMQKRAQNVYRDILDLASRTKGLVIVSNELFNGGVPSDAGTYLYMKGLGWLHQQIVAVSSVAIVMQYGIPIVKKGERPCGTEPFLPCNF</sequence>
<keyword evidence="13 20" id="KW-0418">Kinase</keyword>
<evidence type="ECO:0000256" key="5">
    <source>
        <dbReference type="ARBA" id="ARBA00004692"/>
    </source>
</evidence>
<evidence type="ECO:0000256" key="10">
    <source>
        <dbReference type="ARBA" id="ARBA00022573"/>
    </source>
</evidence>
<dbReference type="Proteomes" id="UP000295658">
    <property type="component" value="Unassembled WGS sequence"/>
</dbReference>
<protein>
    <recommendedName>
        <fullName evidence="16">Adenosylcobinamide kinase</fullName>
        <ecNumber evidence="8">2.7.1.156</ecNumber>
        <ecNumber evidence="9">2.7.7.62</ecNumber>
    </recommendedName>
    <alternativeName>
        <fullName evidence="17">Adenosylcobinamide-phosphate guanylyltransferase</fullName>
    </alternativeName>
</protein>
<evidence type="ECO:0000256" key="9">
    <source>
        <dbReference type="ARBA" id="ARBA00012523"/>
    </source>
</evidence>
<feature type="binding site" evidence="19">
    <location>
        <position position="64"/>
    </location>
    <ligand>
        <name>GTP</name>
        <dbReference type="ChEBI" id="CHEBI:37565"/>
    </ligand>
</feature>
<keyword evidence="21" id="KW-1185">Reference proteome</keyword>